<dbReference type="InterPro" id="IPR029787">
    <property type="entry name" value="Nucleotide_cyclase"/>
</dbReference>
<feature type="transmembrane region" description="Helical" evidence="2">
    <location>
        <begin position="120"/>
        <end position="141"/>
    </location>
</feature>
<dbReference type="GO" id="GO:0052621">
    <property type="term" value="F:diguanylate cyclase activity"/>
    <property type="evidence" value="ECO:0007669"/>
    <property type="project" value="UniProtKB-EC"/>
</dbReference>
<dbReference type="GO" id="GO:1902201">
    <property type="term" value="P:negative regulation of bacterial-type flagellum-dependent cell motility"/>
    <property type="evidence" value="ECO:0007669"/>
    <property type="project" value="TreeGrafter"/>
</dbReference>
<dbReference type="InterPro" id="IPR043128">
    <property type="entry name" value="Rev_trsase/Diguanyl_cyclase"/>
</dbReference>
<dbReference type="EMBL" id="SHKW01000001">
    <property type="protein sequence ID" value="RZU43148.1"/>
    <property type="molecule type" value="Genomic_DNA"/>
</dbReference>
<keyword evidence="2" id="KW-0472">Membrane</keyword>
<dbReference type="FunFam" id="3.30.70.270:FF:000001">
    <property type="entry name" value="Diguanylate cyclase domain protein"/>
    <property type="match status" value="1"/>
</dbReference>
<dbReference type="OrthoDB" id="115048at2"/>
<dbReference type="GO" id="GO:0005886">
    <property type="term" value="C:plasma membrane"/>
    <property type="evidence" value="ECO:0007669"/>
    <property type="project" value="TreeGrafter"/>
</dbReference>
<dbReference type="Pfam" id="PF00990">
    <property type="entry name" value="GGDEF"/>
    <property type="match status" value="1"/>
</dbReference>
<feature type="transmembrane region" description="Helical" evidence="2">
    <location>
        <begin position="91"/>
        <end position="114"/>
    </location>
</feature>
<evidence type="ECO:0000259" key="3">
    <source>
        <dbReference type="PROSITE" id="PS50887"/>
    </source>
</evidence>
<evidence type="ECO:0000256" key="1">
    <source>
        <dbReference type="ARBA" id="ARBA00012528"/>
    </source>
</evidence>
<dbReference type="CDD" id="cd01949">
    <property type="entry name" value="GGDEF"/>
    <property type="match status" value="1"/>
</dbReference>
<feature type="transmembrane region" description="Helical" evidence="2">
    <location>
        <begin position="153"/>
        <end position="172"/>
    </location>
</feature>
<dbReference type="NCBIfam" id="TIGR00254">
    <property type="entry name" value="GGDEF"/>
    <property type="match status" value="1"/>
</dbReference>
<organism evidence="4 5">
    <name type="scientific">Edaphobacter modestus</name>
    <dbReference type="NCBI Taxonomy" id="388466"/>
    <lineage>
        <taxon>Bacteria</taxon>
        <taxon>Pseudomonadati</taxon>
        <taxon>Acidobacteriota</taxon>
        <taxon>Terriglobia</taxon>
        <taxon>Terriglobales</taxon>
        <taxon>Acidobacteriaceae</taxon>
        <taxon>Edaphobacter</taxon>
    </lineage>
</organism>
<dbReference type="EC" id="2.7.7.65" evidence="1"/>
<accession>A0A4Q7YZC5</accession>
<dbReference type="SMART" id="SM00267">
    <property type="entry name" value="GGDEF"/>
    <property type="match status" value="1"/>
</dbReference>
<gene>
    <name evidence="4" type="ORF">BDD14_4779</name>
</gene>
<dbReference type="PANTHER" id="PTHR45138">
    <property type="entry name" value="REGULATORY COMPONENTS OF SENSORY TRANSDUCTION SYSTEM"/>
    <property type="match status" value="1"/>
</dbReference>
<dbReference type="InterPro" id="IPR000160">
    <property type="entry name" value="GGDEF_dom"/>
</dbReference>
<dbReference type="Gene3D" id="3.30.70.270">
    <property type="match status" value="1"/>
</dbReference>
<dbReference type="PROSITE" id="PS50887">
    <property type="entry name" value="GGDEF"/>
    <property type="match status" value="1"/>
</dbReference>
<evidence type="ECO:0000313" key="5">
    <source>
        <dbReference type="Proteomes" id="UP000292958"/>
    </source>
</evidence>
<dbReference type="Proteomes" id="UP000292958">
    <property type="component" value="Unassembled WGS sequence"/>
</dbReference>
<keyword evidence="2" id="KW-1133">Transmembrane helix</keyword>
<feature type="transmembrane region" description="Helical" evidence="2">
    <location>
        <begin position="61"/>
        <end position="79"/>
    </location>
</feature>
<dbReference type="PANTHER" id="PTHR45138:SF24">
    <property type="entry name" value="DIGUANYLATE CYCLASE DGCC-RELATED"/>
    <property type="match status" value="1"/>
</dbReference>
<protein>
    <recommendedName>
        <fullName evidence="1">diguanylate cyclase</fullName>
        <ecNumber evidence="1">2.7.7.65</ecNumber>
    </recommendedName>
</protein>
<feature type="transmembrane region" description="Helical" evidence="2">
    <location>
        <begin position="192"/>
        <end position="213"/>
    </location>
</feature>
<keyword evidence="5" id="KW-1185">Reference proteome</keyword>
<comment type="caution">
    <text evidence="4">The sequence shown here is derived from an EMBL/GenBank/DDBJ whole genome shotgun (WGS) entry which is preliminary data.</text>
</comment>
<dbReference type="AlphaFoldDB" id="A0A4Q7YZC5"/>
<name>A0A4Q7YZC5_9BACT</name>
<sequence length="409" mass="44096">MDTATLVLANVLLFALCAAVMLVNARMVGGMRGAVWFAGANLCRGTSMLVAGMSWLHLESARFGEAISGILAMAGVLLLHQSFAELLERKAILRVVQFGLTGIVTLALIYFMVFPTQSQLPGAMLCATLGVLHALVAVLVFRFSDEEVGPVGWLTSLALAGYALILFVRAVARADLSWSGYVAEWARAAPGWLMACLITSAATAFGFMSLSTAKLRVELLWRAQVDELTGLLNRWALKRTALREIQNCRRSNSSMAVVMMDLDGLKIVNDSKGHSCGDVVLQAVAGVLQETVRAGDSVARMGGDEFCVLLPKSSLEEAMMVAERLKEEISDLVIRFRGDVVQTSASLGVASSDISGLQWQSLIDDSDAALYHAKRKGKNKVIAAAPAWMPEMIQERFAGEQDKGYSDSI</sequence>
<dbReference type="GO" id="GO:0043709">
    <property type="term" value="P:cell adhesion involved in single-species biofilm formation"/>
    <property type="evidence" value="ECO:0007669"/>
    <property type="project" value="TreeGrafter"/>
</dbReference>
<evidence type="ECO:0000313" key="4">
    <source>
        <dbReference type="EMBL" id="RZU43148.1"/>
    </source>
</evidence>
<dbReference type="RefSeq" id="WP_130421488.1">
    <property type="nucleotide sequence ID" value="NZ_SHKW01000001.1"/>
</dbReference>
<reference evidence="4 5" key="1">
    <citation type="submission" date="2019-02" db="EMBL/GenBank/DDBJ databases">
        <title>Genomic Encyclopedia of Archaeal and Bacterial Type Strains, Phase II (KMG-II): from individual species to whole genera.</title>
        <authorList>
            <person name="Goeker M."/>
        </authorList>
    </citation>
    <scope>NUCLEOTIDE SEQUENCE [LARGE SCALE GENOMIC DNA]</scope>
    <source>
        <strain evidence="4 5">DSM 18101</strain>
    </source>
</reference>
<proteinExistence type="predicted"/>
<feature type="transmembrane region" description="Helical" evidence="2">
    <location>
        <begin position="6"/>
        <end position="23"/>
    </location>
</feature>
<keyword evidence="2" id="KW-0812">Transmembrane</keyword>
<evidence type="ECO:0000256" key="2">
    <source>
        <dbReference type="SAM" id="Phobius"/>
    </source>
</evidence>
<feature type="domain" description="GGDEF" evidence="3">
    <location>
        <begin position="253"/>
        <end position="386"/>
    </location>
</feature>
<dbReference type="SUPFAM" id="SSF55073">
    <property type="entry name" value="Nucleotide cyclase"/>
    <property type="match status" value="1"/>
</dbReference>
<dbReference type="InterPro" id="IPR050469">
    <property type="entry name" value="Diguanylate_Cyclase"/>
</dbReference>